<organism evidence="2 3">
    <name type="scientific">Dibothriocephalus latus</name>
    <name type="common">Fish tapeworm</name>
    <name type="synonym">Diphyllobothrium latum</name>
    <dbReference type="NCBI Taxonomy" id="60516"/>
    <lineage>
        <taxon>Eukaryota</taxon>
        <taxon>Metazoa</taxon>
        <taxon>Spiralia</taxon>
        <taxon>Lophotrochozoa</taxon>
        <taxon>Platyhelminthes</taxon>
        <taxon>Cestoda</taxon>
        <taxon>Eucestoda</taxon>
        <taxon>Diphyllobothriidea</taxon>
        <taxon>Diphyllobothriidae</taxon>
        <taxon>Dibothriocephalus</taxon>
    </lineage>
</organism>
<sequence>VSSVASTRKVTFFAKLLFVSGSAKATVAGNKTSKLTVSEEREHVRRRLSTFLEERIRQVRHLYTLSRRRLSQLVIETESAIARRNGLYRLSQAEENKKVVNDSCQLADFRRHSQLLLKAIETDSKLAHLLLIELISPKQLAACTSEVRLKVLIQSFANGTATGVDMVESSTGQVLVYILSDSFFHWSKGLKGHEASPAQGNQRLLHVLNTDTTAEHERHLYDVNCQRCNPVGKDKTPLDVAVTVRRKSPVADSAPPETVSVQVADPPIPEMTAKPYLFTPAQPVSALSPEAMDSPNSSLHIHATSSQHLKRPRPENVSGADGMPLPGPTTKR</sequence>
<keyword evidence="3" id="KW-1185">Reference proteome</keyword>
<feature type="region of interest" description="Disordered" evidence="1">
    <location>
        <begin position="287"/>
        <end position="332"/>
    </location>
</feature>
<dbReference type="AlphaFoldDB" id="A0A3P7P471"/>
<dbReference type="Proteomes" id="UP000281553">
    <property type="component" value="Unassembled WGS sequence"/>
</dbReference>
<evidence type="ECO:0000313" key="3">
    <source>
        <dbReference type="Proteomes" id="UP000281553"/>
    </source>
</evidence>
<gene>
    <name evidence="2" type="ORF">DILT_LOCUS17312</name>
</gene>
<reference evidence="2 3" key="1">
    <citation type="submission" date="2018-11" db="EMBL/GenBank/DDBJ databases">
        <authorList>
            <consortium name="Pathogen Informatics"/>
        </authorList>
    </citation>
    <scope>NUCLEOTIDE SEQUENCE [LARGE SCALE GENOMIC DNA]</scope>
</reference>
<evidence type="ECO:0000313" key="2">
    <source>
        <dbReference type="EMBL" id="VDN37411.1"/>
    </source>
</evidence>
<dbReference type="OrthoDB" id="784962at2759"/>
<accession>A0A3P7P471</accession>
<dbReference type="EMBL" id="UYRU01090853">
    <property type="protein sequence ID" value="VDN37411.1"/>
    <property type="molecule type" value="Genomic_DNA"/>
</dbReference>
<feature type="compositionally biased region" description="Polar residues" evidence="1">
    <location>
        <begin position="294"/>
        <end position="307"/>
    </location>
</feature>
<evidence type="ECO:0000256" key="1">
    <source>
        <dbReference type="SAM" id="MobiDB-lite"/>
    </source>
</evidence>
<feature type="non-terminal residue" evidence="2">
    <location>
        <position position="1"/>
    </location>
</feature>
<protein>
    <submittedName>
        <fullName evidence="2">Uncharacterized protein</fullName>
    </submittedName>
</protein>
<name>A0A3P7P471_DIBLA</name>
<proteinExistence type="predicted"/>